<dbReference type="OrthoDB" id="4249161at2"/>
<protein>
    <submittedName>
        <fullName evidence="1">Uncharacterized protein</fullName>
    </submittedName>
</protein>
<reference evidence="2" key="1">
    <citation type="submission" date="2015-11" db="EMBL/GenBank/DDBJ databases">
        <authorList>
            <consortium name="Cross-ministerial Strategic Innovation Promotion Program (SIP) consortium"/>
            <person name="Tomihama T."/>
            <person name="Ikenaga M."/>
            <person name="Sakai M."/>
            <person name="Okubo T."/>
            <person name="Ikeda S."/>
        </authorList>
    </citation>
    <scope>NUCLEOTIDE SEQUENCE [LARGE SCALE GENOMIC DNA]</scope>
    <source>
        <strain evidence="2">S58</strain>
    </source>
</reference>
<accession>A0A117EFC4</accession>
<comment type="caution">
    <text evidence="1">The sequence shown here is derived from an EMBL/GenBank/DDBJ whole genome shotgun (WGS) entry which is preliminary data.</text>
</comment>
<name>A0A117EFC4_STRSC</name>
<proteinExistence type="predicted"/>
<organism evidence="1 2">
    <name type="scientific">Streptomyces scabiei</name>
    <dbReference type="NCBI Taxonomy" id="1930"/>
    <lineage>
        <taxon>Bacteria</taxon>
        <taxon>Bacillati</taxon>
        <taxon>Actinomycetota</taxon>
        <taxon>Actinomycetes</taxon>
        <taxon>Kitasatosporales</taxon>
        <taxon>Streptomycetaceae</taxon>
        <taxon>Streptomyces</taxon>
    </lineage>
</organism>
<dbReference type="RefSeq" id="WP_046916725.1">
    <property type="nucleotide sequence ID" value="NZ_BCMM01000030.1"/>
</dbReference>
<reference evidence="1 2" key="2">
    <citation type="journal article" date="2016" name="Genome Announc.">
        <title>Draft Genome Sequences of Streptomyces scabiei S58, Streptomyces turgidiscabies T45, and Streptomyces acidiscabies a10, the Pathogens of Potato Common Scab, Isolated in Japan.</title>
        <authorList>
            <person name="Tomihama T."/>
            <person name="Nishi Y."/>
            <person name="Sakai M."/>
            <person name="Ikenaga M."/>
            <person name="Okubo T."/>
            <person name="Ikeda S."/>
        </authorList>
    </citation>
    <scope>NUCLEOTIDE SEQUENCE [LARGE SCALE GENOMIC DNA]</scope>
    <source>
        <strain evidence="1 2">S58</strain>
    </source>
</reference>
<dbReference type="AlphaFoldDB" id="A0A117EFC4"/>
<reference evidence="2" key="3">
    <citation type="submission" date="2016-02" db="EMBL/GenBank/DDBJ databases">
        <title>Draft genome of pathogenic Streptomyces sp. in Japan.</title>
        <authorList>
            <person name="Tomihama T."/>
            <person name="Ikenaga M."/>
            <person name="Sakai M."/>
            <person name="Okubo T."/>
            <person name="Ikeda S."/>
        </authorList>
    </citation>
    <scope>NUCLEOTIDE SEQUENCE [LARGE SCALE GENOMIC DNA]</scope>
    <source>
        <strain evidence="2">S58</strain>
    </source>
</reference>
<sequence length="92" mass="9892">MSITSVETAAWKTELAAMSGDVTDPAARAALESLSSALEPYFETPEYFRSILGKIASSMIDADTEEQITSRSFRDLAEFKAALPEGVVVTTV</sequence>
<evidence type="ECO:0000313" key="1">
    <source>
        <dbReference type="EMBL" id="GAQ65390.1"/>
    </source>
</evidence>
<gene>
    <name evidence="1" type="ORF">SsS58_05799</name>
</gene>
<dbReference type="Proteomes" id="UP000067448">
    <property type="component" value="Unassembled WGS sequence"/>
</dbReference>
<dbReference type="EMBL" id="BCMM01000030">
    <property type="protein sequence ID" value="GAQ65390.1"/>
    <property type="molecule type" value="Genomic_DNA"/>
</dbReference>
<dbReference type="GeneID" id="86824745"/>
<evidence type="ECO:0000313" key="2">
    <source>
        <dbReference type="Proteomes" id="UP000067448"/>
    </source>
</evidence>